<protein>
    <submittedName>
        <fullName evidence="1">Coenzyme PQQ synthesis protein D (PqqD)</fullName>
    </submittedName>
</protein>
<sequence length="89" mass="10594">MSLYQVNNWIKISALYDEMSVLDARNGVYYQLNKSAQIMWNAILNEKNDEESLKAIYRQVDGDKEEIQNEYQDFKKQLINEGWIKRNEG</sequence>
<dbReference type="Proteomes" id="UP000184476">
    <property type="component" value="Unassembled WGS sequence"/>
</dbReference>
<dbReference type="RefSeq" id="WP_073153771.1">
    <property type="nucleotide sequence ID" value="NZ_FQVL01000002.1"/>
</dbReference>
<reference evidence="1 2" key="1">
    <citation type="submission" date="2016-11" db="EMBL/GenBank/DDBJ databases">
        <authorList>
            <person name="Jaros S."/>
            <person name="Januszkiewicz K."/>
            <person name="Wedrychowicz H."/>
        </authorList>
    </citation>
    <scope>NUCLEOTIDE SEQUENCE [LARGE SCALE GENOMIC DNA]</scope>
    <source>
        <strain evidence="1 2">DSM 44666</strain>
    </source>
</reference>
<dbReference type="Pfam" id="PF05402">
    <property type="entry name" value="PqqD"/>
    <property type="match status" value="1"/>
</dbReference>
<keyword evidence="2" id="KW-1185">Reference proteome</keyword>
<dbReference type="InterPro" id="IPR008792">
    <property type="entry name" value="PQQD"/>
</dbReference>
<dbReference type="AlphaFoldDB" id="A0A1M4VCY2"/>
<dbReference type="STRING" id="112248.SAMN05444392_102300"/>
<accession>A0A1M4VCY2</accession>
<organism evidence="1 2">
    <name type="scientific">Seinonella peptonophila</name>
    <dbReference type="NCBI Taxonomy" id="112248"/>
    <lineage>
        <taxon>Bacteria</taxon>
        <taxon>Bacillati</taxon>
        <taxon>Bacillota</taxon>
        <taxon>Bacilli</taxon>
        <taxon>Bacillales</taxon>
        <taxon>Thermoactinomycetaceae</taxon>
        <taxon>Seinonella</taxon>
    </lineage>
</organism>
<gene>
    <name evidence="1" type="ORF">SAMN05444392_102300</name>
</gene>
<dbReference type="OrthoDB" id="5195143at2"/>
<dbReference type="EMBL" id="FQVL01000002">
    <property type="protein sequence ID" value="SHE66831.1"/>
    <property type="molecule type" value="Genomic_DNA"/>
</dbReference>
<proteinExistence type="predicted"/>
<name>A0A1M4VCY2_9BACL</name>
<evidence type="ECO:0000313" key="2">
    <source>
        <dbReference type="Proteomes" id="UP000184476"/>
    </source>
</evidence>
<evidence type="ECO:0000313" key="1">
    <source>
        <dbReference type="EMBL" id="SHE66831.1"/>
    </source>
</evidence>